<dbReference type="PANTHER" id="PTHR43547:SF2">
    <property type="entry name" value="HYBRID SIGNAL TRANSDUCTION HISTIDINE KINASE C"/>
    <property type="match status" value="1"/>
</dbReference>
<comment type="catalytic activity">
    <reaction evidence="1">
        <text>ATP + protein L-histidine = ADP + protein N-phospho-L-histidine.</text>
        <dbReference type="EC" id="2.7.13.3"/>
    </reaction>
</comment>
<dbReference type="SMART" id="SM00388">
    <property type="entry name" value="HisKA"/>
    <property type="match status" value="1"/>
</dbReference>
<sequence length="273" mass="29283">GLIGALLVAGQPGVVSAATQPAIDVLAGLARISLVQTLLHDEASRAARTRAAILDTISHEFRTPITVILGFTELYEEGVLGPIASDQQHEALGAIHRNTYRLLRLVDGLLDLARIESGEIELHTGAVRLGPCLQEALLPFEQLIISQQLTFEPLSETLPRVWADPQWLRRAVAGMLIFALEIAPAEILHFHARSSDSEVVTLELALAETIIPSTAQAGMFGAAPEDGGIWRGSALARLGLELSRRTLELLGGRLRIEQGAGGARLVAELRTAE</sequence>
<dbReference type="EMBL" id="LJCR01002437">
    <property type="protein sequence ID" value="KPV48735.1"/>
    <property type="molecule type" value="Genomic_DNA"/>
</dbReference>
<dbReference type="Pfam" id="PF00512">
    <property type="entry name" value="HisKA"/>
    <property type="match status" value="1"/>
</dbReference>
<keyword evidence="4" id="KW-0418">Kinase</keyword>
<feature type="non-terminal residue" evidence="6">
    <location>
        <position position="1"/>
    </location>
</feature>
<dbReference type="PROSITE" id="PS50109">
    <property type="entry name" value="HIS_KIN"/>
    <property type="match status" value="1"/>
</dbReference>
<reference evidence="6 7" key="1">
    <citation type="submission" date="2015-09" db="EMBL/GenBank/DDBJ databases">
        <title>Draft genome sequence of Kouleothrix aurantiaca JCM 19913.</title>
        <authorList>
            <person name="Hemp J."/>
        </authorList>
    </citation>
    <scope>NUCLEOTIDE SEQUENCE [LARGE SCALE GENOMIC DNA]</scope>
    <source>
        <strain evidence="6 7">COM-B</strain>
    </source>
</reference>
<gene>
    <name evidence="6" type="ORF">SE17_36480</name>
</gene>
<evidence type="ECO:0000313" key="7">
    <source>
        <dbReference type="Proteomes" id="UP000050509"/>
    </source>
</evidence>
<dbReference type="InterPro" id="IPR036890">
    <property type="entry name" value="HATPase_C_sf"/>
</dbReference>
<evidence type="ECO:0000256" key="3">
    <source>
        <dbReference type="ARBA" id="ARBA00022553"/>
    </source>
</evidence>
<evidence type="ECO:0000256" key="4">
    <source>
        <dbReference type="ARBA" id="ARBA00022777"/>
    </source>
</evidence>
<keyword evidence="4" id="KW-0808">Transferase</keyword>
<organism evidence="6 7">
    <name type="scientific">Kouleothrix aurantiaca</name>
    <dbReference type="NCBI Taxonomy" id="186479"/>
    <lineage>
        <taxon>Bacteria</taxon>
        <taxon>Bacillati</taxon>
        <taxon>Chloroflexota</taxon>
        <taxon>Chloroflexia</taxon>
        <taxon>Chloroflexales</taxon>
        <taxon>Roseiflexineae</taxon>
        <taxon>Roseiflexaceae</taxon>
        <taxon>Kouleothrix</taxon>
    </lineage>
</organism>
<feature type="domain" description="Histidine kinase" evidence="5">
    <location>
        <begin position="56"/>
        <end position="273"/>
    </location>
</feature>
<evidence type="ECO:0000256" key="1">
    <source>
        <dbReference type="ARBA" id="ARBA00000085"/>
    </source>
</evidence>
<dbReference type="PANTHER" id="PTHR43547">
    <property type="entry name" value="TWO-COMPONENT HISTIDINE KINASE"/>
    <property type="match status" value="1"/>
</dbReference>
<dbReference type="InterPro" id="IPR003661">
    <property type="entry name" value="HisK_dim/P_dom"/>
</dbReference>
<evidence type="ECO:0000256" key="2">
    <source>
        <dbReference type="ARBA" id="ARBA00012438"/>
    </source>
</evidence>
<dbReference type="EC" id="2.7.13.3" evidence="2"/>
<protein>
    <recommendedName>
        <fullName evidence="2">histidine kinase</fullName>
        <ecNumber evidence="2">2.7.13.3</ecNumber>
    </recommendedName>
</protein>
<dbReference type="Gene3D" id="1.10.287.130">
    <property type="match status" value="1"/>
</dbReference>
<proteinExistence type="predicted"/>
<dbReference type="SUPFAM" id="SSF47384">
    <property type="entry name" value="Homodimeric domain of signal transducing histidine kinase"/>
    <property type="match status" value="1"/>
</dbReference>
<comment type="caution">
    <text evidence="6">The sequence shown here is derived from an EMBL/GenBank/DDBJ whole genome shotgun (WGS) entry which is preliminary data.</text>
</comment>
<keyword evidence="7" id="KW-1185">Reference proteome</keyword>
<dbReference type="SUPFAM" id="SSF55874">
    <property type="entry name" value="ATPase domain of HSP90 chaperone/DNA topoisomerase II/histidine kinase"/>
    <property type="match status" value="1"/>
</dbReference>
<dbReference type="GO" id="GO:0000155">
    <property type="term" value="F:phosphorelay sensor kinase activity"/>
    <property type="evidence" value="ECO:0007669"/>
    <property type="project" value="InterPro"/>
</dbReference>
<name>A0A0P9H436_9CHLR</name>
<evidence type="ECO:0000259" key="5">
    <source>
        <dbReference type="PROSITE" id="PS50109"/>
    </source>
</evidence>
<dbReference type="AlphaFoldDB" id="A0A0P9H436"/>
<evidence type="ECO:0000313" key="6">
    <source>
        <dbReference type="EMBL" id="KPV48735.1"/>
    </source>
</evidence>
<keyword evidence="3" id="KW-0597">Phosphoprotein</keyword>
<accession>A0A0P9H436</accession>
<dbReference type="InterPro" id="IPR005467">
    <property type="entry name" value="His_kinase_dom"/>
</dbReference>
<dbReference type="Proteomes" id="UP000050509">
    <property type="component" value="Unassembled WGS sequence"/>
</dbReference>
<dbReference type="CDD" id="cd00082">
    <property type="entry name" value="HisKA"/>
    <property type="match status" value="1"/>
</dbReference>
<dbReference type="InterPro" id="IPR036097">
    <property type="entry name" value="HisK_dim/P_sf"/>
</dbReference>